<dbReference type="Gene3D" id="3.30.2350.10">
    <property type="entry name" value="Pseudouridine synthase"/>
    <property type="match status" value="1"/>
</dbReference>
<proteinExistence type="inferred from homology"/>
<dbReference type="PANTHER" id="PTHR21600:SF44">
    <property type="entry name" value="RIBOSOMAL LARGE SUBUNIT PSEUDOURIDINE SYNTHASE D"/>
    <property type="match status" value="1"/>
</dbReference>
<evidence type="ECO:0000313" key="5">
    <source>
        <dbReference type="Proteomes" id="UP000230903"/>
    </source>
</evidence>
<dbReference type="GO" id="GO:0003723">
    <property type="term" value="F:RNA binding"/>
    <property type="evidence" value="ECO:0007669"/>
    <property type="project" value="InterPro"/>
</dbReference>
<dbReference type="InterPro" id="IPR006224">
    <property type="entry name" value="PsdUridine_synth_RluA-like_CS"/>
</dbReference>
<comment type="similarity">
    <text evidence="1">Belongs to the pseudouridine synthase RluA family.</text>
</comment>
<dbReference type="EMBL" id="PFBC01000030">
    <property type="protein sequence ID" value="PIR87936.1"/>
    <property type="molecule type" value="Genomic_DNA"/>
</dbReference>
<dbReference type="SUPFAM" id="SSF55120">
    <property type="entry name" value="Pseudouridine synthase"/>
    <property type="match status" value="1"/>
</dbReference>
<evidence type="ECO:0000313" key="4">
    <source>
        <dbReference type="EMBL" id="PIR87936.1"/>
    </source>
</evidence>
<comment type="caution">
    <text evidence="4">The sequence shown here is derived from an EMBL/GenBank/DDBJ whole genome shotgun (WGS) entry which is preliminary data.</text>
</comment>
<dbReference type="GO" id="GO:0140098">
    <property type="term" value="F:catalytic activity, acting on RNA"/>
    <property type="evidence" value="ECO:0007669"/>
    <property type="project" value="UniProtKB-ARBA"/>
</dbReference>
<dbReference type="CDD" id="cd02869">
    <property type="entry name" value="PseudoU_synth_RluA_like"/>
    <property type="match status" value="1"/>
</dbReference>
<accession>A0A2H0UQJ7</accession>
<organism evidence="4 5">
    <name type="scientific">Candidatus Harrisonbacteria bacterium CG10_big_fil_rev_8_21_14_0_10_45_28</name>
    <dbReference type="NCBI Taxonomy" id="1974586"/>
    <lineage>
        <taxon>Bacteria</taxon>
        <taxon>Candidatus Harrisoniibacteriota</taxon>
    </lineage>
</organism>
<dbReference type="Pfam" id="PF00849">
    <property type="entry name" value="PseudoU_synth_2"/>
    <property type="match status" value="1"/>
</dbReference>
<protein>
    <recommendedName>
        <fullName evidence="3">Pseudouridine synthase RsuA/RluA-like domain-containing protein</fullName>
    </recommendedName>
</protein>
<dbReference type="GO" id="GO:0000455">
    <property type="term" value="P:enzyme-directed rRNA pseudouridine synthesis"/>
    <property type="evidence" value="ECO:0007669"/>
    <property type="project" value="TreeGrafter"/>
</dbReference>
<keyword evidence="2" id="KW-0413">Isomerase</keyword>
<evidence type="ECO:0000259" key="3">
    <source>
        <dbReference type="Pfam" id="PF00849"/>
    </source>
</evidence>
<dbReference type="PANTHER" id="PTHR21600">
    <property type="entry name" value="MITOCHONDRIAL RNA PSEUDOURIDINE SYNTHASE"/>
    <property type="match status" value="1"/>
</dbReference>
<feature type="domain" description="Pseudouridine synthase RsuA/RluA-like" evidence="3">
    <location>
        <begin position="11"/>
        <end position="192"/>
    </location>
</feature>
<dbReference type="InterPro" id="IPR020103">
    <property type="entry name" value="PsdUridine_synth_cat_dom_sf"/>
</dbReference>
<evidence type="ECO:0000256" key="2">
    <source>
        <dbReference type="ARBA" id="ARBA00023235"/>
    </source>
</evidence>
<dbReference type="AlphaFoldDB" id="A0A2H0UQJ7"/>
<gene>
    <name evidence="4" type="ORF">COU10_01880</name>
</gene>
<dbReference type="Proteomes" id="UP000230903">
    <property type="component" value="Unassembled WGS sequence"/>
</dbReference>
<dbReference type="InterPro" id="IPR006145">
    <property type="entry name" value="PsdUridine_synth_RsuA/RluA"/>
</dbReference>
<dbReference type="GO" id="GO:0009982">
    <property type="term" value="F:pseudouridine synthase activity"/>
    <property type="evidence" value="ECO:0007669"/>
    <property type="project" value="InterPro"/>
</dbReference>
<dbReference type="InterPro" id="IPR050188">
    <property type="entry name" value="RluA_PseudoU_synthase"/>
</dbReference>
<dbReference type="PROSITE" id="PS01129">
    <property type="entry name" value="PSI_RLU"/>
    <property type="match status" value="1"/>
</dbReference>
<name>A0A2H0UQJ7_9BACT</name>
<reference evidence="5" key="1">
    <citation type="submission" date="2017-09" db="EMBL/GenBank/DDBJ databases">
        <title>Depth-based differentiation of microbial function through sediment-hosted aquifers and enrichment of novel symbionts in the deep terrestrial subsurface.</title>
        <authorList>
            <person name="Probst A.J."/>
            <person name="Ladd B."/>
            <person name="Jarett J.K."/>
            <person name="Geller-Mcgrath D.E."/>
            <person name="Sieber C.M.K."/>
            <person name="Emerson J.B."/>
            <person name="Anantharaman K."/>
            <person name="Thomas B.C."/>
            <person name="Malmstrom R."/>
            <person name="Stieglmeier M."/>
            <person name="Klingl A."/>
            <person name="Woyke T."/>
            <person name="Ryan C.M."/>
            <person name="Banfield J.F."/>
        </authorList>
    </citation>
    <scope>NUCLEOTIDE SEQUENCE [LARGE SCALE GENOMIC DNA]</scope>
</reference>
<sequence length="254" mass="28209">MKLEIIFENIDLVAVNKPAGILVHGIYDKYGPKHNEVTLADMVAKKYPEILDVGDPGAILEFEGEKVNTRPGVIHRLDRETSGVIVFGRNQETFDYLKSLFKASSEGESAKVSKTYQALVWGRVKNQRGLINKPISINNGTVKRTTGSGRMPREAITEYEVRGRYQAEGKDFTLLNAMPKTGRTHQIRVHLNSIGHSVYGDKIYGQKPDILNLGRQFLHAASLELAQKGSTVLTLTAPLPKELKALIKKLSLES</sequence>
<evidence type="ECO:0000256" key="1">
    <source>
        <dbReference type="ARBA" id="ARBA00010876"/>
    </source>
</evidence>